<sequence>MYDVLKSKKLVIFDLDGTLVSTENGELEFFFNKLEAEVNLSIDKNIGFYSNRTLCSVLNSLPVENKNVLFEKMEGYMAEFVSGRNWIPIACGVDCYNAANEMCIDNFIVTGNFRRSSAIKMRRSGIDVNTDNLFVTSLMVESKLDVISKLISDKYIPQDILSVGDSEYDLEIARRLGIDFFLIS</sequence>
<dbReference type="CDD" id="cd01427">
    <property type="entry name" value="HAD_like"/>
    <property type="match status" value="1"/>
</dbReference>
<dbReference type="InterPro" id="IPR036412">
    <property type="entry name" value="HAD-like_sf"/>
</dbReference>
<dbReference type="Proteomes" id="UP000838672">
    <property type="component" value="Unassembled WGS sequence"/>
</dbReference>
<dbReference type="InterPro" id="IPR023214">
    <property type="entry name" value="HAD_sf"/>
</dbReference>
<dbReference type="Gene3D" id="1.10.150.240">
    <property type="entry name" value="Putative phosphatase, domain 2"/>
    <property type="match status" value="1"/>
</dbReference>
<evidence type="ECO:0000313" key="2">
    <source>
        <dbReference type="Proteomes" id="UP000838672"/>
    </source>
</evidence>
<dbReference type="RefSeq" id="WP_237465329.1">
    <property type="nucleotide sequence ID" value="NZ_CAKLDI010000001.1"/>
</dbReference>
<comment type="caution">
    <text evidence="1">The sequence shown here is derived from an EMBL/GenBank/DDBJ whole genome shotgun (WGS) entry which is preliminary data.</text>
</comment>
<dbReference type="Gene3D" id="3.40.50.1000">
    <property type="entry name" value="HAD superfamily/HAD-like"/>
    <property type="match status" value="1"/>
</dbReference>
<dbReference type="PROSITE" id="PS01228">
    <property type="entry name" value="COF_1"/>
    <property type="match status" value="1"/>
</dbReference>
<dbReference type="SUPFAM" id="SSF56784">
    <property type="entry name" value="HAD-like"/>
    <property type="match status" value="1"/>
</dbReference>
<dbReference type="Pfam" id="PF13419">
    <property type="entry name" value="HAD_2"/>
    <property type="match status" value="1"/>
</dbReference>
<protein>
    <recommendedName>
        <fullName evidence="3">HAD family hydrolase</fullName>
    </recommendedName>
</protein>
<dbReference type="InterPro" id="IPR041492">
    <property type="entry name" value="HAD_2"/>
</dbReference>
<evidence type="ECO:0008006" key="3">
    <source>
        <dbReference type="Google" id="ProtNLM"/>
    </source>
</evidence>
<name>A0ABM8ZS70_9VIBR</name>
<keyword evidence="2" id="KW-1185">Reference proteome</keyword>
<reference evidence="1" key="1">
    <citation type="submission" date="2021-11" db="EMBL/GenBank/DDBJ databases">
        <authorList>
            <person name="Rodrigo-Torres L."/>
            <person name="Arahal R. D."/>
            <person name="Lucena T."/>
        </authorList>
    </citation>
    <scope>NUCLEOTIDE SEQUENCE</scope>
    <source>
        <strain evidence="1">CECT 7929</strain>
    </source>
</reference>
<accession>A0ABM8ZS70</accession>
<evidence type="ECO:0000313" key="1">
    <source>
        <dbReference type="EMBL" id="CAH0533097.1"/>
    </source>
</evidence>
<gene>
    <name evidence="1" type="ORF">VST7929_00950</name>
</gene>
<dbReference type="InterPro" id="IPR023198">
    <property type="entry name" value="PGP-like_dom2"/>
</dbReference>
<dbReference type="EMBL" id="CAKLDI010000001">
    <property type="protein sequence ID" value="CAH0533097.1"/>
    <property type="molecule type" value="Genomic_DNA"/>
</dbReference>
<proteinExistence type="predicted"/>
<organism evidence="1 2">
    <name type="scientific">Vibrio stylophorae</name>
    <dbReference type="NCBI Taxonomy" id="659351"/>
    <lineage>
        <taxon>Bacteria</taxon>
        <taxon>Pseudomonadati</taxon>
        <taxon>Pseudomonadota</taxon>
        <taxon>Gammaproteobacteria</taxon>
        <taxon>Vibrionales</taxon>
        <taxon>Vibrionaceae</taxon>
        <taxon>Vibrio</taxon>
    </lineage>
</organism>